<evidence type="ECO:0000256" key="1">
    <source>
        <dbReference type="ARBA" id="ARBA00008455"/>
    </source>
</evidence>
<accession>A0A7E4UT52</accession>
<organism evidence="6 7">
    <name type="scientific">Panagrellus redivivus</name>
    <name type="common">Microworm</name>
    <dbReference type="NCBI Taxonomy" id="6233"/>
    <lineage>
        <taxon>Eukaryota</taxon>
        <taxon>Metazoa</taxon>
        <taxon>Ecdysozoa</taxon>
        <taxon>Nematoda</taxon>
        <taxon>Chromadorea</taxon>
        <taxon>Rhabditida</taxon>
        <taxon>Tylenchina</taxon>
        <taxon>Panagrolaimomorpha</taxon>
        <taxon>Panagrolaimoidea</taxon>
        <taxon>Panagrolaimidae</taxon>
        <taxon>Panagrellus</taxon>
    </lineage>
</organism>
<evidence type="ECO:0000259" key="5">
    <source>
        <dbReference type="SMART" id="SM00848"/>
    </source>
</evidence>
<dbReference type="InterPro" id="IPR025661">
    <property type="entry name" value="Pept_asp_AS"/>
</dbReference>
<dbReference type="InterPro" id="IPR000668">
    <property type="entry name" value="Peptidase_C1A_C"/>
</dbReference>
<dbReference type="Proteomes" id="UP000492821">
    <property type="component" value="Unassembled WGS sequence"/>
</dbReference>
<feature type="signal peptide" evidence="3">
    <location>
        <begin position="1"/>
        <end position="18"/>
    </location>
</feature>
<reference evidence="7" key="2">
    <citation type="submission" date="2020-10" db="UniProtKB">
        <authorList>
            <consortium name="WormBaseParasite"/>
        </authorList>
    </citation>
    <scope>IDENTIFICATION</scope>
</reference>
<dbReference type="InterPro" id="IPR013201">
    <property type="entry name" value="Prot_inhib_I29"/>
</dbReference>
<dbReference type="PROSITE" id="PS00640">
    <property type="entry name" value="THIOL_PROTEASE_ASN"/>
    <property type="match status" value="1"/>
</dbReference>
<dbReference type="WBParaSite" id="Pan_g12166.t1">
    <property type="protein sequence ID" value="Pan_g12166.t1"/>
    <property type="gene ID" value="Pan_g12166"/>
</dbReference>
<comment type="similarity">
    <text evidence="1">Belongs to the peptidase C1 family.</text>
</comment>
<keyword evidence="6" id="KW-1185">Reference proteome</keyword>
<dbReference type="SMART" id="SM00645">
    <property type="entry name" value="Pept_C1"/>
    <property type="match status" value="1"/>
</dbReference>
<dbReference type="Gene3D" id="1.10.287.2250">
    <property type="match status" value="1"/>
</dbReference>
<name>A0A7E4UT52_PANRE</name>
<dbReference type="GO" id="GO:0008234">
    <property type="term" value="F:cysteine-type peptidase activity"/>
    <property type="evidence" value="ECO:0007669"/>
    <property type="project" value="InterPro"/>
</dbReference>
<protein>
    <submittedName>
        <fullName evidence="7">Pept_C1 domain-containing protein</fullName>
    </submittedName>
</protein>
<dbReference type="InterPro" id="IPR038765">
    <property type="entry name" value="Papain-like_cys_pep_sf"/>
</dbReference>
<sequence length="326" mass="36592">MHTLLWIAVFASVGCVVGALTDLEQWEEFKKTHGKHYPHPATDAYHYAIFQQSLKKVEEHNAKYEAGEVTYSIKLIHLSDIPEDQWPVLPPLPISDNFVEDDFSEDVGNKTVPDAIDWREKGYVTHVKNQGCEDCYLFASIAALEGFNRRVNGKLVALSEQNVRECYRSEHDTCNGGDPRIVVDFIVHNQSGLIDPENLYPFTDKFGQCKFNKTDAVNTHVQGTKRTSGEDNLKTVVGTIGPVVISFHATPAFGNAHKGIFYDPTCKKHDKINHAVVVVGYGTELGEGYWIIKNSWASDWGDGGYLKIARNRDNNCRVADVVMYLV</sequence>
<dbReference type="AlphaFoldDB" id="A0A7E4UT52"/>
<dbReference type="Gene3D" id="3.90.70.10">
    <property type="entry name" value="Cysteine proteinases"/>
    <property type="match status" value="1"/>
</dbReference>
<dbReference type="FunFam" id="3.90.70.10:FF:000332">
    <property type="entry name" value="Cathepsin L1"/>
    <property type="match status" value="1"/>
</dbReference>
<dbReference type="Pfam" id="PF00112">
    <property type="entry name" value="Peptidase_C1"/>
    <property type="match status" value="1"/>
</dbReference>
<feature type="domain" description="Cathepsin propeptide inhibitor" evidence="5">
    <location>
        <begin position="26"/>
        <end position="86"/>
    </location>
</feature>
<dbReference type="CDD" id="cd02248">
    <property type="entry name" value="Peptidase_C1A"/>
    <property type="match status" value="1"/>
</dbReference>
<dbReference type="PROSITE" id="PS00639">
    <property type="entry name" value="THIOL_PROTEASE_HIS"/>
    <property type="match status" value="1"/>
</dbReference>
<dbReference type="PANTHER" id="PTHR12411">
    <property type="entry name" value="CYSTEINE PROTEASE FAMILY C1-RELATED"/>
    <property type="match status" value="1"/>
</dbReference>
<evidence type="ECO:0000313" key="6">
    <source>
        <dbReference type="Proteomes" id="UP000492821"/>
    </source>
</evidence>
<dbReference type="InterPro" id="IPR025660">
    <property type="entry name" value="Pept_his_AS"/>
</dbReference>
<dbReference type="SMART" id="SM00848">
    <property type="entry name" value="Inhibitor_I29"/>
    <property type="match status" value="1"/>
</dbReference>
<dbReference type="PRINTS" id="PR00705">
    <property type="entry name" value="PAPAIN"/>
</dbReference>
<feature type="chain" id="PRO_5029000172" evidence="3">
    <location>
        <begin position="19"/>
        <end position="326"/>
    </location>
</feature>
<keyword evidence="3" id="KW-0732">Signal</keyword>
<evidence type="ECO:0000256" key="3">
    <source>
        <dbReference type="SAM" id="SignalP"/>
    </source>
</evidence>
<reference evidence="6" key="1">
    <citation type="journal article" date="2013" name="Genetics">
        <title>The draft genome and transcriptome of Panagrellus redivivus are shaped by the harsh demands of a free-living lifestyle.</title>
        <authorList>
            <person name="Srinivasan J."/>
            <person name="Dillman A.R."/>
            <person name="Macchietto M.G."/>
            <person name="Heikkinen L."/>
            <person name="Lakso M."/>
            <person name="Fracchia K.M."/>
            <person name="Antoshechkin I."/>
            <person name="Mortazavi A."/>
            <person name="Wong G."/>
            <person name="Sternberg P.W."/>
        </authorList>
    </citation>
    <scope>NUCLEOTIDE SEQUENCE [LARGE SCALE GENOMIC DNA]</scope>
    <source>
        <strain evidence="6">MT8872</strain>
    </source>
</reference>
<dbReference type="SUPFAM" id="SSF54001">
    <property type="entry name" value="Cysteine proteinases"/>
    <property type="match status" value="1"/>
</dbReference>
<evidence type="ECO:0000256" key="2">
    <source>
        <dbReference type="ARBA" id="ARBA00023157"/>
    </source>
</evidence>
<proteinExistence type="inferred from homology"/>
<keyword evidence="2" id="KW-1015">Disulfide bond</keyword>
<dbReference type="GO" id="GO:0006508">
    <property type="term" value="P:proteolysis"/>
    <property type="evidence" value="ECO:0007669"/>
    <property type="project" value="InterPro"/>
</dbReference>
<evidence type="ECO:0000313" key="7">
    <source>
        <dbReference type="WBParaSite" id="Pan_g12166.t1"/>
    </source>
</evidence>
<evidence type="ECO:0000259" key="4">
    <source>
        <dbReference type="SMART" id="SM00645"/>
    </source>
</evidence>
<dbReference type="InterPro" id="IPR013128">
    <property type="entry name" value="Peptidase_C1A"/>
</dbReference>
<feature type="domain" description="Peptidase C1A papain C-terminal" evidence="4">
    <location>
        <begin position="112"/>
        <end position="326"/>
    </location>
</feature>
<dbReference type="InterPro" id="IPR039417">
    <property type="entry name" value="Peptidase_C1A_papain-like"/>
</dbReference>
<dbReference type="Pfam" id="PF08246">
    <property type="entry name" value="Inhibitor_I29"/>
    <property type="match status" value="1"/>
</dbReference>